<organism evidence="8 9">
    <name type="scientific">Thermostichus vulcanus str. 'Rupite'</name>
    <dbReference type="NCBI Taxonomy" id="2813851"/>
    <lineage>
        <taxon>Bacteria</taxon>
        <taxon>Bacillati</taxon>
        <taxon>Cyanobacteriota</taxon>
        <taxon>Cyanophyceae</taxon>
        <taxon>Thermostichales</taxon>
        <taxon>Thermostichaceae</taxon>
        <taxon>Thermostichus</taxon>
    </lineage>
</organism>
<accession>A0ABT0CE74</accession>
<protein>
    <recommendedName>
        <fullName evidence="4">sucrose-phosphate phosphatase</fullName>
        <ecNumber evidence="4">3.1.3.24</ecNumber>
    </recommendedName>
</protein>
<evidence type="ECO:0000256" key="1">
    <source>
        <dbReference type="ARBA" id="ARBA00001946"/>
    </source>
</evidence>
<dbReference type="CDD" id="cd02605">
    <property type="entry name" value="HAD_SPP"/>
    <property type="match status" value="1"/>
</dbReference>
<keyword evidence="9" id="KW-1185">Reference proteome</keyword>
<evidence type="ECO:0000256" key="2">
    <source>
        <dbReference type="ARBA" id="ARBA00005070"/>
    </source>
</evidence>
<dbReference type="SFLD" id="SFLDG01140">
    <property type="entry name" value="C2.B:_Phosphomannomutase_and_P"/>
    <property type="match status" value="1"/>
</dbReference>
<reference evidence="8" key="1">
    <citation type="submission" date="2021-02" db="EMBL/GenBank/DDBJ databases">
        <title>The CRISPR/cas machinery reduction and long-range gene transfer in the hot spring cyanobacterium Synechococcus.</title>
        <authorList>
            <person name="Dvorak P."/>
            <person name="Jahodarova E."/>
            <person name="Hasler P."/>
            <person name="Poulickova A."/>
        </authorList>
    </citation>
    <scope>NUCLEOTIDE SEQUENCE</scope>
    <source>
        <strain evidence="8">Rupite</strain>
    </source>
</reference>
<dbReference type="InterPro" id="IPR012847">
    <property type="entry name" value="Sucrose_phosphatase_pln/cyn"/>
</dbReference>
<dbReference type="Pfam" id="PF05116">
    <property type="entry name" value="S6PP"/>
    <property type="match status" value="1"/>
</dbReference>
<dbReference type="Gene3D" id="3.40.50.1000">
    <property type="entry name" value="HAD superfamily/HAD-like"/>
    <property type="match status" value="1"/>
</dbReference>
<comment type="cofactor">
    <cofactor evidence="1">
        <name>Mg(2+)</name>
        <dbReference type="ChEBI" id="CHEBI:18420"/>
    </cofactor>
</comment>
<keyword evidence="5 8" id="KW-0378">Hydrolase</keyword>
<evidence type="ECO:0000256" key="3">
    <source>
        <dbReference type="ARBA" id="ARBA00007211"/>
    </source>
</evidence>
<dbReference type="Gene3D" id="3.90.1070.10">
    <property type="match status" value="1"/>
</dbReference>
<dbReference type="SFLD" id="SFLDS00003">
    <property type="entry name" value="Haloacid_Dehalogenase"/>
    <property type="match status" value="1"/>
</dbReference>
<evidence type="ECO:0000256" key="6">
    <source>
        <dbReference type="ARBA" id="ARBA00048036"/>
    </source>
</evidence>
<evidence type="ECO:0000259" key="7">
    <source>
        <dbReference type="Pfam" id="PF05116"/>
    </source>
</evidence>
<comment type="caution">
    <text evidence="8">The sequence shown here is derived from an EMBL/GenBank/DDBJ whole genome shotgun (WGS) entry which is preliminary data.</text>
</comment>
<dbReference type="PANTHER" id="PTHR46521">
    <property type="entry name" value="SUCROSE-PHOSPHATASE 2-RELATED"/>
    <property type="match status" value="1"/>
</dbReference>
<dbReference type="Proteomes" id="UP000830835">
    <property type="component" value="Unassembled WGS sequence"/>
</dbReference>
<gene>
    <name evidence="8" type="ORF">JX360_14415</name>
</gene>
<dbReference type="EC" id="3.1.3.24" evidence="4"/>
<comment type="catalytic activity">
    <reaction evidence="6">
        <text>sucrose 6(F)-phosphate + H2O = sucrose + phosphate</text>
        <dbReference type="Rhea" id="RHEA:19289"/>
        <dbReference type="ChEBI" id="CHEBI:15377"/>
        <dbReference type="ChEBI" id="CHEBI:17992"/>
        <dbReference type="ChEBI" id="CHEBI:43474"/>
        <dbReference type="ChEBI" id="CHEBI:57723"/>
        <dbReference type="EC" id="3.1.3.24"/>
    </reaction>
</comment>
<dbReference type="NCBIfam" id="TIGR01482">
    <property type="entry name" value="SPP-subfamily"/>
    <property type="match status" value="1"/>
</dbReference>
<dbReference type="InterPro" id="IPR036412">
    <property type="entry name" value="HAD-like_sf"/>
</dbReference>
<feature type="domain" description="Sucrose phosphatase-like" evidence="7">
    <location>
        <begin position="4"/>
        <end position="249"/>
    </location>
</feature>
<sequence>MDLQLLVTDLDYTLVGDPSALQDLNPKLEQLRAQTGLKLVYATGRSWYLYQELLQEYPLLPPDALILSVGTAVHYQGLPEPDPNWTNHLSQGWDREAVAEVAAQFPELRPQPASEQGSFKLSYWLDAGRAEWVIAQLSRELAQRGLAVNPVYSSGRDLDLLPLAGNKGSALRYLQQEWGIPGEQTLACGDSGNDQLLLQAAIESGGYGVVVGNAQPELLDWYRKNPTPHCLLAAATCAGGILEGLQHFGCLERLS</sequence>
<dbReference type="NCBIfam" id="TIGR01484">
    <property type="entry name" value="HAD-SF-IIB"/>
    <property type="match status" value="1"/>
</dbReference>
<comment type="similarity">
    <text evidence="3">Belongs to the sucrose phosphatase family.</text>
</comment>
<dbReference type="PANTHER" id="PTHR46521:SF4">
    <property type="entry name" value="SUCROSE-PHOSPHATASE 2-RELATED"/>
    <property type="match status" value="1"/>
</dbReference>
<evidence type="ECO:0000256" key="4">
    <source>
        <dbReference type="ARBA" id="ARBA00013112"/>
    </source>
</evidence>
<evidence type="ECO:0000313" key="9">
    <source>
        <dbReference type="Proteomes" id="UP000830835"/>
    </source>
</evidence>
<evidence type="ECO:0000313" key="8">
    <source>
        <dbReference type="EMBL" id="MCJ2544082.1"/>
    </source>
</evidence>
<dbReference type="InterPro" id="IPR023214">
    <property type="entry name" value="HAD_sf"/>
</dbReference>
<dbReference type="SFLD" id="SFLDG01141">
    <property type="entry name" value="C2.B.1:_Sucrose_Phosphatase_Li"/>
    <property type="match status" value="1"/>
</dbReference>
<dbReference type="NCBIfam" id="TIGR01485">
    <property type="entry name" value="SPP_plant-cyano"/>
    <property type="match status" value="1"/>
</dbReference>
<dbReference type="SUPFAM" id="SSF56784">
    <property type="entry name" value="HAD-like"/>
    <property type="match status" value="1"/>
</dbReference>
<proteinExistence type="inferred from homology"/>
<name>A0ABT0CE74_THEVL</name>
<dbReference type="InterPro" id="IPR006380">
    <property type="entry name" value="SPP-like_dom"/>
</dbReference>
<dbReference type="InterPro" id="IPR051518">
    <property type="entry name" value="Sucrose_Phosphatase"/>
</dbReference>
<dbReference type="InterPro" id="IPR006379">
    <property type="entry name" value="HAD-SF_hydro_IIB"/>
</dbReference>
<comment type="pathway">
    <text evidence="2">Glycan biosynthesis; sucrose biosynthesis; sucrose from D-fructose 6-phosphate and UDP-alpha-D-glucose: step 2/2.</text>
</comment>
<dbReference type="GO" id="GO:0050307">
    <property type="term" value="F:sucrose-phosphate phosphatase activity"/>
    <property type="evidence" value="ECO:0007669"/>
    <property type="project" value="UniProtKB-EC"/>
</dbReference>
<dbReference type="EMBL" id="JAFIRA010000046">
    <property type="protein sequence ID" value="MCJ2544082.1"/>
    <property type="molecule type" value="Genomic_DNA"/>
</dbReference>
<evidence type="ECO:0000256" key="5">
    <source>
        <dbReference type="ARBA" id="ARBA00022801"/>
    </source>
</evidence>